<evidence type="ECO:0000259" key="2">
    <source>
        <dbReference type="Pfam" id="PF16331"/>
    </source>
</evidence>
<dbReference type="SUPFAM" id="SSF48452">
    <property type="entry name" value="TPR-like"/>
    <property type="match status" value="1"/>
</dbReference>
<dbReference type="InterPro" id="IPR011990">
    <property type="entry name" value="TPR-like_helical_dom_sf"/>
</dbReference>
<dbReference type="Pfam" id="PF13174">
    <property type="entry name" value="TPR_6"/>
    <property type="match status" value="2"/>
</dbReference>
<dbReference type="GO" id="GO:0043093">
    <property type="term" value="P:FtsZ-dependent cytokinesis"/>
    <property type="evidence" value="ECO:0007669"/>
    <property type="project" value="UniProtKB-UniRule"/>
</dbReference>
<dbReference type="AlphaFoldDB" id="A0A7V2T433"/>
<dbReference type="Gene3D" id="1.20.5.110">
    <property type="match status" value="1"/>
</dbReference>
<dbReference type="Proteomes" id="UP000885750">
    <property type="component" value="Unassembled WGS sequence"/>
</dbReference>
<comment type="subcellular location">
    <subcellularLocation>
        <location evidence="1">Periplasm</location>
    </subcellularLocation>
</comment>
<organism evidence="3">
    <name type="scientific">Leucothrix mucor</name>
    <dbReference type="NCBI Taxonomy" id="45248"/>
    <lineage>
        <taxon>Bacteria</taxon>
        <taxon>Pseudomonadati</taxon>
        <taxon>Pseudomonadota</taxon>
        <taxon>Gammaproteobacteria</taxon>
        <taxon>Thiotrichales</taxon>
        <taxon>Thiotrichaceae</taxon>
        <taxon>Leucothrix</taxon>
    </lineage>
</organism>
<dbReference type="Gene3D" id="1.25.40.10">
    <property type="entry name" value="Tetratricopeptide repeat domain"/>
    <property type="match status" value="1"/>
</dbReference>
<dbReference type="GO" id="GO:0030288">
    <property type="term" value="C:outer membrane-bounded periplasmic space"/>
    <property type="evidence" value="ECO:0007669"/>
    <property type="project" value="UniProtKB-UniRule"/>
</dbReference>
<proteinExistence type="inferred from homology"/>
<feature type="signal peptide" evidence="1">
    <location>
        <begin position="1"/>
        <end position="26"/>
    </location>
</feature>
<feature type="domain" description="YbgF trimerisation" evidence="2">
    <location>
        <begin position="29"/>
        <end position="84"/>
    </location>
</feature>
<dbReference type="Pfam" id="PF16331">
    <property type="entry name" value="TolA_bind_tri"/>
    <property type="match status" value="1"/>
</dbReference>
<comment type="function">
    <text evidence="1">Mediates coordination of peptidoglycan synthesis and outer membrane constriction during cell division.</text>
</comment>
<dbReference type="HAMAP" id="MF_02066">
    <property type="entry name" value="CpoB"/>
    <property type="match status" value="1"/>
</dbReference>
<name>A0A7V2T433_LEUMU</name>
<keyword evidence="1" id="KW-0175">Coiled coil</keyword>
<dbReference type="InterPro" id="IPR032519">
    <property type="entry name" value="YbgF_tri"/>
</dbReference>
<comment type="similarity">
    <text evidence="1">Belongs to the CpoB family.</text>
</comment>
<sequence length="297" mass="33551" precursor="true">MNIIPLKHSLLLSLILSLLFINPAQARDNSEALLELFQRIDALGKEIHSLRGENEQLQHTIETLKKTQKNGFLDVDERMDGLSKRINVIAKKQITPIQAVTKKSVNPATLTQSATTKAVIANKPKAQVVTATKKSPVKIPTQAAEKPKAKLIGKAEVIKIPRQKIRTPTQEEKSAYNQAYKNVNAKPNIAIQAFRHYIKKYPESPLAANSQYWIGEVMYSQKNYTGAVDEFVKVLQRYKKSEKASDAAIKLGFSFYELKNWVYARRALEDVNRYFPKTKAAALARQRIAKMKAEGKY</sequence>
<evidence type="ECO:0000313" key="3">
    <source>
        <dbReference type="EMBL" id="HFC92951.1"/>
    </source>
</evidence>
<accession>A0A7V2T433</accession>
<comment type="caution">
    <text evidence="3">The sequence shown here is derived from an EMBL/GenBank/DDBJ whole genome shotgun (WGS) entry which is preliminary data.</text>
</comment>
<dbReference type="GO" id="GO:0070206">
    <property type="term" value="P:protein trimerization"/>
    <property type="evidence" value="ECO:0007669"/>
    <property type="project" value="InterPro"/>
</dbReference>
<dbReference type="InterPro" id="IPR034706">
    <property type="entry name" value="CpoB"/>
</dbReference>
<keyword evidence="1" id="KW-0131">Cell cycle</keyword>
<gene>
    <name evidence="3" type="primary">ybgF</name>
    <name evidence="1" type="synonym">cpoB</name>
    <name evidence="3" type="ORF">ENJ51_09085</name>
</gene>
<feature type="coiled-coil region" evidence="1">
    <location>
        <begin position="40"/>
        <end position="70"/>
    </location>
</feature>
<dbReference type="InterPro" id="IPR019734">
    <property type="entry name" value="TPR_rpt"/>
</dbReference>
<keyword evidence="1" id="KW-0732">Signal</keyword>
<keyword evidence="1" id="KW-0574">Periplasm</keyword>
<dbReference type="EMBL" id="DRMS01000340">
    <property type="protein sequence ID" value="HFC92951.1"/>
    <property type="molecule type" value="Genomic_DNA"/>
</dbReference>
<protein>
    <recommendedName>
        <fullName evidence="1">Cell division coordinator CpoB</fullName>
    </recommendedName>
</protein>
<dbReference type="NCBIfam" id="TIGR02795">
    <property type="entry name" value="tol_pal_ybgF"/>
    <property type="match status" value="1"/>
</dbReference>
<dbReference type="InterPro" id="IPR014162">
    <property type="entry name" value="CpoB_C"/>
</dbReference>
<reference evidence="3" key="1">
    <citation type="journal article" date="2020" name="mSystems">
        <title>Genome- and Community-Level Interaction Insights into Carbon Utilization and Element Cycling Functions of Hydrothermarchaeota in Hydrothermal Sediment.</title>
        <authorList>
            <person name="Zhou Z."/>
            <person name="Liu Y."/>
            <person name="Xu W."/>
            <person name="Pan J."/>
            <person name="Luo Z.H."/>
            <person name="Li M."/>
        </authorList>
    </citation>
    <scope>NUCLEOTIDE SEQUENCE [LARGE SCALE GENOMIC DNA]</scope>
    <source>
        <strain evidence="3">HyVt-493</strain>
    </source>
</reference>
<feature type="chain" id="PRO_5031651073" description="Cell division coordinator CpoB" evidence="1">
    <location>
        <begin position="27"/>
        <end position="297"/>
    </location>
</feature>
<evidence type="ECO:0000256" key="1">
    <source>
        <dbReference type="HAMAP-Rule" id="MF_02066"/>
    </source>
</evidence>
<keyword evidence="1" id="KW-0132">Cell division</keyword>